<dbReference type="SUPFAM" id="SSF53448">
    <property type="entry name" value="Nucleotide-diphospho-sugar transferases"/>
    <property type="match status" value="1"/>
</dbReference>
<keyword evidence="13" id="KW-1185">Reference proteome</keyword>
<evidence type="ECO:0000256" key="6">
    <source>
        <dbReference type="ARBA" id="ARBA00022989"/>
    </source>
</evidence>
<feature type="site" description="Interaction with galactose moiety of substrate glycoprotein" evidence="11">
    <location>
        <position position="159"/>
    </location>
</feature>
<dbReference type="PANTHER" id="PTHR10896:SF65">
    <property type="entry name" value="GALACTOSYLGALACTOSYLXYLOSYLPROTEIN 3-BETA-GLUCURONOSYLTRANSFERASE 3"/>
    <property type="match status" value="1"/>
</dbReference>
<keyword evidence="5" id="KW-0735">Signal-anchor</keyword>
<evidence type="ECO:0000256" key="4">
    <source>
        <dbReference type="ARBA" id="ARBA00022692"/>
    </source>
</evidence>
<dbReference type="AlphaFoldDB" id="A0AAW2YTM0"/>
<dbReference type="InterPro" id="IPR029044">
    <property type="entry name" value="Nucleotide-diphossugar_trans"/>
</dbReference>
<dbReference type="CDD" id="cd00218">
    <property type="entry name" value="GlcAT-I"/>
    <property type="match status" value="1"/>
</dbReference>
<keyword evidence="10" id="KW-0479">Metal-binding</keyword>
<proteinExistence type="inferred from homology"/>
<keyword evidence="6" id="KW-1133">Transmembrane helix</keyword>
<comment type="cofactor">
    <cofactor evidence="10">
        <name>Mn(2+)</name>
        <dbReference type="ChEBI" id="CHEBI:29035"/>
    </cofactor>
</comment>
<comment type="similarity">
    <text evidence="2">Belongs to the glycosyltransferase 43 family.</text>
</comment>
<dbReference type="InterPro" id="IPR005027">
    <property type="entry name" value="Glyco_trans_43"/>
</dbReference>
<evidence type="ECO:0000256" key="1">
    <source>
        <dbReference type="ARBA" id="ARBA00004606"/>
    </source>
</evidence>
<evidence type="ECO:0000256" key="5">
    <source>
        <dbReference type="ARBA" id="ARBA00022968"/>
    </source>
</evidence>
<comment type="caution">
    <text evidence="12">The sequence shown here is derived from an EMBL/GenBank/DDBJ whole genome shotgun (WGS) entry which is preliminary data.</text>
</comment>
<evidence type="ECO:0000256" key="11">
    <source>
        <dbReference type="PIRSR" id="PIRSR605027-4"/>
    </source>
</evidence>
<comment type="subcellular location">
    <subcellularLocation>
        <location evidence="1">Membrane</location>
        <topology evidence="1">Single-pass type II membrane protein</topology>
    </subcellularLocation>
</comment>
<evidence type="ECO:0000313" key="12">
    <source>
        <dbReference type="EMBL" id="KAL0480768.1"/>
    </source>
</evidence>
<keyword evidence="3" id="KW-0808">Transferase</keyword>
<dbReference type="PANTHER" id="PTHR10896">
    <property type="entry name" value="GALACTOSYLGALACTOSYLXYLOSYLPROTEIN 3-BETA-GLUCURONOSYLTRANSFERASE BETA-1,3-GLUCURONYLTRANSFERASE"/>
    <property type="match status" value="1"/>
</dbReference>
<dbReference type="Gene3D" id="3.90.550.10">
    <property type="entry name" value="Spore Coat Polysaccharide Biosynthesis Protein SpsA, Chain A"/>
    <property type="match status" value="1"/>
</dbReference>
<feature type="active site" description="Proton donor/acceptor" evidence="9">
    <location>
        <position position="213"/>
    </location>
</feature>
<evidence type="ECO:0000256" key="8">
    <source>
        <dbReference type="ARBA" id="ARBA00023180"/>
    </source>
</evidence>
<keyword evidence="4" id="KW-0812">Transmembrane</keyword>
<evidence type="ECO:0000256" key="7">
    <source>
        <dbReference type="ARBA" id="ARBA00023136"/>
    </source>
</evidence>
<organism evidence="12 13">
    <name type="scientific">Acrasis kona</name>
    <dbReference type="NCBI Taxonomy" id="1008807"/>
    <lineage>
        <taxon>Eukaryota</taxon>
        <taxon>Discoba</taxon>
        <taxon>Heterolobosea</taxon>
        <taxon>Tetramitia</taxon>
        <taxon>Eutetramitia</taxon>
        <taxon>Acrasidae</taxon>
        <taxon>Acrasis</taxon>
    </lineage>
</organism>
<accession>A0AAW2YTM0</accession>
<reference evidence="12 13" key="1">
    <citation type="submission" date="2024-03" db="EMBL/GenBank/DDBJ databases">
        <title>The Acrasis kona genome and developmental transcriptomes reveal deep origins of eukaryotic multicellular pathways.</title>
        <authorList>
            <person name="Sheikh S."/>
            <person name="Fu C.-J."/>
            <person name="Brown M.W."/>
            <person name="Baldauf S.L."/>
        </authorList>
    </citation>
    <scope>NUCLEOTIDE SEQUENCE [LARGE SCALE GENOMIC DNA]</scope>
    <source>
        <strain evidence="12 13">ATCC MYA-3509</strain>
    </source>
</reference>
<gene>
    <name evidence="12" type="ORF">AKO1_006973</name>
</gene>
<keyword evidence="10" id="KW-0464">Manganese</keyword>
<name>A0AAW2YTM0_9EUKA</name>
<dbReference type="Proteomes" id="UP001431209">
    <property type="component" value="Unassembled WGS sequence"/>
</dbReference>
<evidence type="ECO:0000256" key="10">
    <source>
        <dbReference type="PIRSR" id="PIRSR605027-3"/>
    </source>
</evidence>
<feature type="binding site" evidence="10">
    <location>
        <position position="128"/>
    </location>
    <ligand>
        <name>Mn(2+)</name>
        <dbReference type="ChEBI" id="CHEBI:29035"/>
    </ligand>
</feature>
<evidence type="ECO:0000256" key="2">
    <source>
        <dbReference type="ARBA" id="ARBA00007706"/>
    </source>
</evidence>
<dbReference type="EMBL" id="JAOPGA020000687">
    <property type="protein sequence ID" value="KAL0480768.1"/>
    <property type="molecule type" value="Genomic_DNA"/>
</dbReference>
<keyword evidence="7" id="KW-0472">Membrane</keyword>
<protein>
    <submittedName>
        <fullName evidence="12">Galactosylgalactosylxylosylprotein 3-beta-glucuronosyltransferase</fullName>
    </submittedName>
</protein>
<keyword evidence="8" id="KW-0325">Glycoprotein</keyword>
<evidence type="ECO:0000256" key="9">
    <source>
        <dbReference type="PIRSR" id="PIRSR605027-1"/>
    </source>
</evidence>
<sequence length="273" mass="31327">MSVTSFTVFSIAYHHVNLNLNNVDTSKTLYIITPTHNGYGQIPHLTRLGITLRQVRNIHWLVVEDAPTTNPNIEALLRRSNVKYTYLHAETDRKSTMQGRGVEQRNCALDYISKLNPVDGLVYFADDDNTYDLELFKVLRRTKYCGVLPVGLLGQMPYESFEIMDGKVVGFYAAFGLDRKFQIDMAGFVVHVSALTKNNPPRFKRTPLMGVLETDFLEQVVTNMSQLEPIAYDFDRILVWHTKTQNIALLSLEQYKSNYGSNRDMTRFPVLIY</sequence>
<evidence type="ECO:0000313" key="13">
    <source>
        <dbReference type="Proteomes" id="UP001431209"/>
    </source>
</evidence>
<dbReference type="GO" id="GO:0046872">
    <property type="term" value="F:metal ion binding"/>
    <property type="evidence" value="ECO:0007669"/>
    <property type="project" value="UniProtKB-KW"/>
</dbReference>
<dbReference type="GO" id="GO:0005975">
    <property type="term" value="P:carbohydrate metabolic process"/>
    <property type="evidence" value="ECO:0007669"/>
    <property type="project" value="TreeGrafter"/>
</dbReference>
<dbReference type="Pfam" id="PF03360">
    <property type="entry name" value="Glyco_transf_43"/>
    <property type="match status" value="1"/>
</dbReference>
<dbReference type="GO" id="GO:0000139">
    <property type="term" value="C:Golgi membrane"/>
    <property type="evidence" value="ECO:0007669"/>
    <property type="project" value="TreeGrafter"/>
</dbReference>
<dbReference type="GO" id="GO:0050650">
    <property type="term" value="P:chondroitin sulfate proteoglycan biosynthetic process"/>
    <property type="evidence" value="ECO:0007669"/>
    <property type="project" value="TreeGrafter"/>
</dbReference>
<dbReference type="GO" id="GO:0015018">
    <property type="term" value="F:galactosylgalactosylxylosylprotein 3-beta-glucuronosyltransferase activity"/>
    <property type="evidence" value="ECO:0007669"/>
    <property type="project" value="InterPro"/>
</dbReference>
<evidence type="ECO:0000256" key="3">
    <source>
        <dbReference type="ARBA" id="ARBA00022679"/>
    </source>
</evidence>